<dbReference type="KEGG" id="sha:SH2362"/>
<name>Q4L3V6_STAHJ</name>
<dbReference type="Proteomes" id="UP000000543">
    <property type="component" value="Chromosome"/>
</dbReference>
<protein>
    <submittedName>
        <fullName evidence="2">Uncharacterized protein</fullName>
    </submittedName>
</protein>
<evidence type="ECO:0000313" key="2">
    <source>
        <dbReference type="EMBL" id="BAE05671.1"/>
    </source>
</evidence>
<reference evidence="2 3" key="1">
    <citation type="journal article" date="2005" name="J. Bacteriol.">
        <title>Whole-genome sequencing of Staphylococcus haemolyticus uncovers the extreme plasticity of its genome and the evolution of human-colonizing staphylococcal species.</title>
        <authorList>
            <person name="Takeuchi F."/>
            <person name="Watanabe S."/>
            <person name="Baba T."/>
            <person name="Yuzawa H."/>
            <person name="Ito T."/>
            <person name="Morimoto Y."/>
            <person name="Kuroda M."/>
            <person name="Cui L."/>
            <person name="Takahashi M."/>
            <person name="Ankai A."/>
            <person name="Baba S."/>
            <person name="Fukui S."/>
            <person name="Lee J.C."/>
            <person name="Hiramatsu K."/>
        </authorList>
    </citation>
    <scope>NUCLEOTIDE SEQUENCE [LARGE SCALE GENOMIC DNA]</scope>
    <source>
        <strain evidence="2 3">JCSC1435</strain>
    </source>
</reference>
<keyword evidence="1" id="KW-0812">Transmembrane</keyword>
<sequence length="150" mass="17866">MSWISLTATLIMFITWMFTMYKWKEAGRKLESKGIEISNLKRDVEYWEDLAGERRTELITTRIKNEYDWANEYEVEYQTDTTGKYIVEVNEGVYLRKAKLTTHRNVEVVYTFTDDFKKASKFKDAQECKKIAKQCKGKVLYDSPNWEVVE</sequence>
<keyword evidence="1" id="KW-0472">Membrane</keyword>
<keyword evidence="1" id="KW-1133">Transmembrane helix</keyword>
<evidence type="ECO:0000256" key="1">
    <source>
        <dbReference type="SAM" id="Phobius"/>
    </source>
</evidence>
<evidence type="ECO:0000313" key="3">
    <source>
        <dbReference type="Proteomes" id="UP000000543"/>
    </source>
</evidence>
<proteinExistence type="predicted"/>
<organism evidence="2 3">
    <name type="scientific">Staphylococcus haemolyticus (strain JCSC1435)</name>
    <dbReference type="NCBI Taxonomy" id="279808"/>
    <lineage>
        <taxon>Bacteria</taxon>
        <taxon>Bacillati</taxon>
        <taxon>Bacillota</taxon>
        <taxon>Bacilli</taxon>
        <taxon>Bacillales</taxon>
        <taxon>Staphylococcaceae</taxon>
        <taxon>Staphylococcus</taxon>
    </lineage>
</organism>
<dbReference type="EMBL" id="AP006716">
    <property type="protein sequence ID" value="BAE05671.1"/>
    <property type="molecule type" value="Genomic_DNA"/>
</dbReference>
<dbReference type="AlphaFoldDB" id="Q4L3V6"/>
<feature type="transmembrane region" description="Helical" evidence="1">
    <location>
        <begin position="6"/>
        <end position="23"/>
    </location>
</feature>
<dbReference type="RefSeq" id="WP_011276618.1">
    <property type="nucleotide sequence ID" value="NC_007168.1"/>
</dbReference>
<accession>Q4L3V6</accession>
<gene>
    <name evidence="2" type="ordered locus">SH2362</name>
</gene>
<dbReference type="HOGENOM" id="CLU_1739416_0_0_9"/>